<dbReference type="InterPro" id="IPR052909">
    <property type="entry name" value="Transposase_6_like"/>
</dbReference>
<dbReference type="RefSeq" id="WP_078869403.1">
    <property type="nucleotide sequence ID" value="NZ_BEWC01000001.1"/>
</dbReference>
<feature type="domain" description="Insertion element IS402-like" evidence="1">
    <location>
        <begin position="7"/>
        <end position="58"/>
    </location>
</feature>
<dbReference type="GeneID" id="95509290"/>
<evidence type="ECO:0000313" key="2">
    <source>
        <dbReference type="EMBL" id="MFJ6041603.1"/>
    </source>
</evidence>
<dbReference type="PANTHER" id="PTHR46637">
    <property type="entry name" value="TIS1421-TRANSPOSASE PROTEIN A"/>
    <property type="match status" value="1"/>
</dbReference>
<protein>
    <submittedName>
        <fullName evidence="2">Transposase</fullName>
    </submittedName>
</protein>
<dbReference type="EMBL" id="JBIVPC010000036">
    <property type="protein sequence ID" value="MFJ6041603.1"/>
    <property type="molecule type" value="Genomic_DNA"/>
</dbReference>
<name>A0ABW8HLI3_9ACTN</name>
<evidence type="ECO:0000259" key="1">
    <source>
        <dbReference type="Pfam" id="PF13340"/>
    </source>
</evidence>
<dbReference type="Proteomes" id="UP001617907">
    <property type="component" value="Unassembled WGS sequence"/>
</dbReference>
<comment type="caution">
    <text evidence="2">The sequence shown here is derived from an EMBL/GenBank/DDBJ whole genome shotgun (WGS) entry which is preliminary data.</text>
</comment>
<organism evidence="2 3">
    <name type="scientific">Streptomyces ardesiacus</name>
    <dbReference type="NCBI Taxonomy" id="285564"/>
    <lineage>
        <taxon>Bacteria</taxon>
        <taxon>Bacillati</taxon>
        <taxon>Actinomycetota</taxon>
        <taxon>Actinomycetes</taxon>
        <taxon>Kitasatosporales</taxon>
        <taxon>Streptomycetaceae</taxon>
        <taxon>Streptomyces</taxon>
    </lineage>
</organism>
<proteinExistence type="predicted"/>
<dbReference type="InterPro" id="IPR025161">
    <property type="entry name" value="IS402-like_dom"/>
</dbReference>
<reference evidence="2 3" key="1">
    <citation type="submission" date="2024-10" db="EMBL/GenBank/DDBJ databases">
        <title>The Natural Products Discovery Center: Release of the First 8490 Sequenced Strains for Exploring Actinobacteria Biosynthetic Diversity.</title>
        <authorList>
            <person name="Kalkreuter E."/>
            <person name="Kautsar S.A."/>
            <person name="Yang D."/>
            <person name="Bader C.D."/>
            <person name="Teijaro C.N."/>
            <person name="Fluegel L."/>
            <person name="Davis C.M."/>
            <person name="Simpson J.R."/>
            <person name="Lauterbach L."/>
            <person name="Steele A.D."/>
            <person name="Gui C."/>
            <person name="Meng S."/>
            <person name="Li G."/>
            <person name="Viehrig K."/>
            <person name="Ye F."/>
            <person name="Su P."/>
            <person name="Kiefer A.F."/>
            <person name="Nichols A."/>
            <person name="Cepeda A.J."/>
            <person name="Yan W."/>
            <person name="Fan B."/>
            <person name="Jiang Y."/>
            <person name="Adhikari A."/>
            <person name="Zheng C.-J."/>
            <person name="Schuster L."/>
            <person name="Cowan T.M."/>
            <person name="Smanski M.J."/>
            <person name="Chevrette M.G."/>
            <person name="De Carvalho L.P.S."/>
            <person name="Shen B."/>
        </authorList>
    </citation>
    <scope>NUCLEOTIDE SEQUENCE [LARGE SCALE GENOMIC DNA]</scope>
    <source>
        <strain evidence="2 3">NPDC093086</strain>
    </source>
</reference>
<keyword evidence="3" id="KW-1185">Reference proteome</keyword>
<sequence length="62" mass="7068">MSRAKTERPRVGDRRVINGMVYTIRTGISWRDLPERYGPWKTACTRFRGYALDGILARGPAA</sequence>
<evidence type="ECO:0000313" key="3">
    <source>
        <dbReference type="Proteomes" id="UP001617907"/>
    </source>
</evidence>
<accession>A0ABW8HLI3</accession>
<gene>
    <name evidence="2" type="ORF">ACIQFM_35845</name>
</gene>
<dbReference type="Pfam" id="PF13340">
    <property type="entry name" value="DUF4096"/>
    <property type="match status" value="1"/>
</dbReference>
<dbReference type="PANTHER" id="PTHR46637:SF1">
    <property type="entry name" value="BLL5188 PROTEIN"/>
    <property type="match status" value="1"/>
</dbReference>